<keyword evidence="4" id="KW-0862">Zinc</keyword>
<feature type="region of interest" description="Disordered" evidence="9">
    <location>
        <begin position="174"/>
        <end position="195"/>
    </location>
</feature>
<evidence type="ECO:0000256" key="8">
    <source>
        <dbReference type="PROSITE-ProRule" id="PRU00146"/>
    </source>
</evidence>
<dbReference type="InterPro" id="IPR006565">
    <property type="entry name" value="BTP"/>
</dbReference>
<dbReference type="GO" id="GO:0005669">
    <property type="term" value="C:transcription factor TFIID complex"/>
    <property type="evidence" value="ECO:0007669"/>
    <property type="project" value="TreeGrafter"/>
</dbReference>
<dbReference type="InterPro" id="IPR001965">
    <property type="entry name" value="Znf_PHD"/>
</dbReference>
<dbReference type="Pfam" id="PF00628">
    <property type="entry name" value="PHD"/>
    <property type="match status" value="1"/>
</dbReference>
<keyword evidence="2" id="KW-0479">Metal-binding</keyword>
<dbReference type="InterPro" id="IPR019787">
    <property type="entry name" value="Znf_PHD-finger"/>
</dbReference>
<dbReference type="GeneID" id="108082652"/>
<gene>
    <name evidence="12" type="primary">Taf3</name>
</gene>
<dbReference type="InterPro" id="IPR009072">
    <property type="entry name" value="Histone-fold"/>
</dbReference>
<keyword evidence="3 8" id="KW-0863">Zinc-finger</keyword>
<keyword evidence="11" id="KW-1185">Reference proteome</keyword>
<evidence type="ECO:0000256" key="9">
    <source>
        <dbReference type="SAM" id="MobiDB-lite"/>
    </source>
</evidence>
<feature type="domain" description="PHD-type" evidence="10">
    <location>
        <begin position="1235"/>
        <end position="1285"/>
    </location>
</feature>
<dbReference type="PANTHER" id="PTHR46452">
    <property type="entry name" value="TRANSCRIPTION INITIATION FACTOR TFIID SUBUNIT 3"/>
    <property type="match status" value="1"/>
</dbReference>
<organism evidence="11 12">
    <name type="scientific">Drosophila kikkawai</name>
    <name type="common">Fruit fly</name>
    <dbReference type="NCBI Taxonomy" id="30033"/>
    <lineage>
        <taxon>Eukaryota</taxon>
        <taxon>Metazoa</taxon>
        <taxon>Ecdysozoa</taxon>
        <taxon>Arthropoda</taxon>
        <taxon>Hexapoda</taxon>
        <taxon>Insecta</taxon>
        <taxon>Pterygota</taxon>
        <taxon>Neoptera</taxon>
        <taxon>Endopterygota</taxon>
        <taxon>Diptera</taxon>
        <taxon>Brachycera</taxon>
        <taxon>Muscomorpha</taxon>
        <taxon>Ephydroidea</taxon>
        <taxon>Drosophilidae</taxon>
        <taxon>Drosophila</taxon>
        <taxon>Sophophora</taxon>
    </lineage>
</organism>
<evidence type="ECO:0000256" key="2">
    <source>
        <dbReference type="ARBA" id="ARBA00022723"/>
    </source>
</evidence>
<dbReference type="Proteomes" id="UP001652661">
    <property type="component" value="Chromosome 4"/>
</dbReference>
<dbReference type="PANTHER" id="PTHR46452:SF1">
    <property type="entry name" value="TRANSCRIPTION INITIATION FACTOR TFIID SUBUNIT 3"/>
    <property type="match status" value="1"/>
</dbReference>
<dbReference type="Pfam" id="PF07524">
    <property type="entry name" value="Bromo_TP"/>
    <property type="match status" value="1"/>
</dbReference>
<dbReference type="GO" id="GO:0002039">
    <property type="term" value="F:p53 binding"/>
    <property type="evidence" value="ECO:0007669"/>
    <property type="project" value="TreeGrafter"/>
</dbReference>
<dbReference type="PROSITE" id="PS01359">
    <property type="entry name" value="ZF_PHD_1"/>
    <property type="match status" value="1"/>
</dbReference>
<reference evidence="12" key="1">
    <citation type="submission" date="2025-08" db="UniProtKB">
        <authorList>
            <consortium name="RefSeq"/>
        </authorList>
    </citation>
    <scope>IDENTIFICATION</scope>
    <source>
        <strain evidence="12">14028-0561.14</strain>
        <tissue evidence="12">Whole fly</tissue>
    </source>
</reference>
<dbReference type="GO" id="GO:0045944">
    <property type="term" value="P:positive regulation of transcription by RNA polymerase II"/>
    <property type="evidence" value="ECO:0007669"/>
    <property type="project" value="TreeGrafter"/>
</dbReference>
<evidence type="ECO:0000259" key="10">
    <source>
        <dbReference type="PROSITE" id="PS50016"/>
    </source>
</evidence>
<keyword evidence="7" id="KW-0539">Nucleus</keyword>
<proteinExistence type="predicted"/>
<comment type="subcellular location">
    <subcellularLocation>
        <location evidence="1">Nucleus</location>
    </subcellularLocation>
</comment>
<evidence type="ECO:0000256" key="4">
    <source>
        <dbReference type="ARBA" id="ARBA00022833"/>
    </source>
</evidence>
<evidence type="ECO:0000256" key="5">
    <source>
        <dbReference type="ARBA" id="ARBA00023015"/>
    </source>
</evidence>
<sequence length="1302" mass="141571">MTDKYSSDLCRIVIAQISQTIGYNCTLSAPLELLQDVMLKFMLEFARDLHGHMEHANRLEPSVKDARHSLKSLNINIQELLDYIGNVEPVGFTRDVPQFPIKRASNMNFLKPGSAETLTRPIHIFEYLPPMKKSECRETEKAESTQKLDDLGVNSEISDKLGCFNHQNIESQSPNPARLYFPSSNNNSNVDSDQNRSSMWELNSVVMTTGGFISPAIEGKLPEAVVPDIIEEYKGLDAPPIESLIPQSLAGSAKLETLSKKIKTPLPELEIDNGKQISESITTTKESSDSSLFNNNNIPTPKASSKKNKKQKDDSSRDENDSKQKEKAQRRAMKLYQKLAKNQSNESQMLNFKKSKKSADGNKAQQLEKLIRKQAKQRQKQLKGLTIDDKSLNCMENHEKIFAPESLVTENPVFVESSTELISAVPASQYEIEQTLGPILSEAKKTCEPERNKLDIFKKITKQKTGLPLSNTIGKPIITGSTPIISLPSGTTITPANAQTPLPSPLISLNPETTIRNCNITESRPSSEVNPINMLVKSKKRGRKPGGKNQIKPTNLSTSQSLITFPNSINSANLSTEQPLNLSNFTDQKVNLISKNLILKEKKEKKKGKLKYETPSLTGDKNSNEINKNIMFTSPEKISLTKINVVHDQFVTPPNPTVTPIYSANQGGAGAGMVAMPLLPLLHFPPQPGLIPSGPPPGLFPGVVSGLVGFGGGSNPNKVGIPPFFAFSGPPNTSSVAVKDDDGGEVACVSTNVDSSYALTMQKGKATGNLGDPIEVSDEDSDEAIEKGRMPETPQSFQDKSQLDLSNILAIPDKKIKGPVKLSLITSASSTSATSISAKSQFSPRFQLPTFMGGGDKFSLAGGADLIPLSRVDCGSAYSSQKVPSNSLTAQHYTNDDHQSFLPKFPTYEDITITPTGVASSTDLKLRKHHKKLKKIKEGKVKKKKDKKEKSKEKDLFFNGSMSTTSDKSDKKKLKKKKDKQQTTSIIQIPDDDGDGVLPLTNNIVERGPAPNLFVGATPTTAISPKSPPTPSPSPTQIPKLTLKLSGKSTPLPLTGETMDNETPPTIQRERDHSPELARFSPLVTGPPKTKQSDPITVTANPPLLTNIAGNSPVNPTVVQIPSLVPGPTNARNLHPPMAASSSGWMSTSNNSTHTHTSATSTLSASSVLLPQQLMLMTTTNPKPNINNFPSTNVATGTTGRTPTSNSSAENSLQIVETKNHNRPSSYVDAEGNRIWICPACGKVDDGSAMIGCDGCDAWYHWICVGITIAPKDNDDWFCRVCITKKKVGSSDKKSKKRNKKK</sequence>
<feature type="region of interest" description="Disordered" evidence="9">
    <location>
        <begin position="938"/>
        <end position="994"/>
    </location>
</feature>
<dbReference type="SMART" id="SM00576">
    <property type="entry name" value="BTP"/>
    <property type="match status" value="1"/>
</dbReference>
<feature type="compositionally biased region" description="Polar residues" evidence="9">
    <location>
        <begin position="340"/>
        <end position="350"/>
    </location>
</feature>
<evidence type="ECO:0000256" key="7">
    <source>
        <dbReference type="ARBA" id="ARBA00023242"/>
    </source>
</evidence>
<feature type="compositionally biased region" description="Low complexity" evidence="9">
    <location>
        <begin position="282"/>
        <end position="291"/>
    </location>
</feature>
<dbReference type="Gene3D" id="1.10.20.10">
    <property type="entry name" value="Histone, subunit A"/>
    <property type="match status" value="1"/>
</dbReference>
<accession>A0A6P4JDQ1</accession>
<name>A0A6P4JDQ1_DROKI</name>
<feature type="region of interest" description="Disordered" evidence="9">
    <location>
        <begin position="1139"/>
        <end position="1160"/>
    </location>
</feature>
<feature type="region of interest" description="Disordered" evidence="9">
    <location>
        <begin position="1021"/>
        <end position="1099"/>
    </location>
</feature>
<evidence type="ECO:0000256" key="6">
    <source>
        <dbReference type="ARBA" id="ARBA00023163"/>
    </source>
</evidence>
<feature type="compositionally biased region" description="Pro residues" evidence="9">
    <location>
        <begin position="1026"/>
        <end position="1036"/>
    </location>
</feature>
<keyword evidence="5" id="KW-0805">Transcription regulation</keyword>
<evidence type="ECO:0000256" key="1">
    <source>
        <dbReference type="ARBA" id="ARBA00004123"/>
    </source>
</evidence>
<dbReference type="GO" id="GO:0046982">
    <property type="term" value="F:protein heterodimerization activity"/>
    <property type="evidence" value="ECO:0007669"/>
    <property type="project" value="InterPro"/>
</dbReference>
<evidence type="ECO:0000313" key="11">
    <source>
        <dbReference type="Proteomes" id="UP001652661"/>
    </source>
</evidence>
<feature type="compositionally biased region" description="Basic residues" evidence="9">
    <location>
        <begin position="938"/>
        <end position="947"/>
    </location>
</feature>
<dbReference type="OrthoDB" id="436852at2759"/>
<dbReference type="InterPro" id="IPR013083">
    <property type="entry name" value="Znf_RING/FYVE/PHD"/>
</dbReference>
<dbReference type="Gene3D" id="3.30.40.10">
    <property type="entry name" value="Zinc/RING finger domain, C3HC4 (zinc finger)"/>
    <property type="match status" value="1"/>
</dbReference>
<dbReference type="InterPro" id="IPR019786">
    <property type="entry name" value="Zinc_finger_PHD-type_CS"/>
</dbReference>
<dbReference type="GO" id="GO:0008270">
    <property type="term" value="F:zinc ion binding"/>
    <property type="evidence" value="ECO:0007669"/>
    <property type="project" value="UniProtKB-KW"/>
</dbReference>
<feature type="compositionally biased region" description="Low complexity" evidence="9">
    <location>
        <begin position="183"/>
        <end position="195"/>
    </location>
</feature>
<protein>
    <submittedName>
        <fullName evidence="12">Mucin-17 isoform X2</fullName>
    </submittedName>
</protein>
<evidence type="ECO:0000256" key="3">
    <source>
        <dbReference type="ARBA" id="ARBA00022771"/>
    </source>
</evidence>
<dbReference type="SUPFAM" id="SSF57903">
    <property type="entry name" value="FYVE/PHD zinc finger"/>
    <property type="match status" value="1"/>
</dbReference>
<evidence type="ECO:0000313" key="12">
    <source>
        <dbReference type="RefSeq" id="XP_017033631.3"/>
    </source>
</evidence>
<dbReference type="SMART" id="SM00249">
    <property type="entry name" value="PHD"/>
    <property type="match status" value="1"/>
</dbReference>
<dbReference type="RefSeq" id="XP_017033631.3">
    <property type="nucleotide sequence ID" value="XM_017178142.3"/>
</dbReference>
<dbReference type="PROSITE" id="PS50016">
    <property type="entry name" value="ZF_PHD_2"/>
    <property type="match status" value="1"/>
</dbReference>
<keyword evidence="6" id="KW-0804">Transcription</keyword>
<dbReference type="CDD" id="cd15522">
    <property type="entry name" value="PHD_TAF3"/>
    <property type="match status" value="1"/>
</dbReference>
<feature type="region of interest" description="Disordered" evidence="9">
    <location>
        <begin position="282"/>
        <end position="364"/>
    </location>
</feature>
<dbReference type="InterPro" id="IPR011011">
    <property type="entry name" value="Znf_FYVE_PHD"/>
</dbReference>
<feature type="compositionally biased region" description="Basic and acidic residues" evidence="9">
    <location>
        <begin position="311"/>
        <end position="329"/>
    </location>
</feature>